<sequence length="422" mass="49020">MESLEIQGFAGFKDLKIELNKINLFIGPQASGKSVLMKLAYFFRNIYSNFPWHFFNGISILDKEADKNFKKTFPISSWPKDSAFSISYQLNGYVIYIKREPNEQNIRLDTSKTTKDWIDNYISTFTNVSEILSRGENPVDFYGVYDEYHLEEDFRNDFIQKLKTASLATNKIVPSGRSFFAFLQENIFSFLRSENELDPSFVDFASEYERMKKTLARENREGRELLPLEQELEVLIQQVLKGKYVQEVDGDFLSLADGRHINLLQASSGQQEVLPLLQVIRHWFRRTKTAVSLYIEEPETHLFPQAQRQVLEALILMYNAHEEDMHLEISTHSPYLISVLNNMLLAGQLAQNEKVDQKALDQKHPSYLRVKKEELSAYMLKDGAAFSLWDEETGLLNAQILDEVGENIDRDFDELLNLEPYE</sequence>
<dbReference type="AlphaFoldDB" id="H6L636"/>
<dbReference type="InterPro" id="IPR051396">
    <property type="entry name" value="Bact_Antivir_Def_Nuclease"/>
</dbReference>
<name>H6L636_SAPGL</name>
<dbReference type="InterPro" id="IPR041685">
    <property type="entry name" value="AAA_GajA/Old/RecF-like"/>
</dbReference>
<dbReference type="eggNOG" id="COG1106">
    <property type="taxonomic scope" value="Bacteria"/>
</dbReference>
<dbReference type="OrthoDB" id="1098190at2"/>
<dbReference type="STRING" id="984262.SGRA_3880"/>
<evidence type="ECO:0000313" key="2">
    <source>
        <dbReference type="EMBL" id="AFC26596.1"/>
    </source>
</evidence>
<dbReference type="HOGENOM" id="CLU_053347_1_0_10"/>
<proteinExistence type="predicted"/>
<dbReference type="Pfam" id="PF13175">
    <property type="entry name" value="AAA_15"/>
    <property type="match status" value="1"/>
</dbReference>
<dbReference type="EMBL" id="CP002831">
    <property type="protein sequence ID" value="AFC26596.1"/>
    <property type="molecule type" value="Genomic_DNA"/>
</dbReference>
<dbReference type="Gene3D" id="3.40.50.300">
    <property type="entry name" value="P-loop containing nucleotide triphosphate hydrolases"/>
    <property type="match status" value="1"/>
</dbReference>
<reference evidence="2 3" key="1">
    <citation type="journal article" date="2012" name="Stand. Genomic Sci.">
        <title>Complete genome sequencing and analysis of Saprospira grandis str. Lewin, a predatory marine bacterium.</title>
        <authorList>
            <person name="Saw J.H."/>
            <person name="Yuryev A."/>
            <person name="Kanbe M."/>
            <person name="Hou S."/>
            <person name="Young A.G."/>
            <person name="Aizawa S."/>
            <person name="Alam M."/>
        </authorList>
    </citation>
    <scope>NUCLEOTIDE SEQUENCE [LARGE SCALE GENOMIC DNA]</scope>
    <source>
        <strain evidence="2 3">Lewin</strain>
    </source>
</reference>
<accession>H6L636</accession>
<evidence type="ECO:0000313" key="3">
    <source>
        <dbReference type="Proteomes" id="UP000007519"/>
    </source>
</evidence>
<organism evidence="2 3">
    <name type="scientific">Saprospira grandis (strain Lewin)</name>
    <dbReference type="NCBI Taxonomy" id="984262"/>
    <lineage>
        <taxon>Bacteria</taxon>
        <taxon>Pseudomonadati</taxon>
        <taxon>Bacteroidota</taxon>
        <taxon>Saprospiria</taxon>
        <taxon>Saprospirales</taxon>
        <taxon>Saprospiraceae</taxon>
        <taxon>Saprospira</taxon>
    </lineage>
</organism>
<evidence type="ECO:0000259" key="1">
    <source>
        <dbReference type="Pfam" id="PF13175"/>
    </source>
</evidence>
<dbReference type="SUPFAM" id="SSF52540">
    <property type="entry name" value="P-loop containing nucleoside triphosphate hydrolases"/>
    <property type="match status" value="1"/>
</dbReference>
<feature type="domain" description="Endonuclease GajA/Old nuclease/RecF-like AAA" evidence="1">
    <location>
        <begin position="188"/>
        <end position="337"/>
    </location>
</feature>
<keyword evidence="3" id="KW-1185">Reference proteome</keyword>
<dbReference type="Proteomes" id="UP000007519">
    <property type="component" value="Chromosome"/>
</dbReference>
<gene>
    <name evidence="2" type="ordered locus">SGRA_3880</name>
</gene>
<dbReference type="InterPro" id="IPR027417">
    <property type="entry name" value="P-loop_NTPase"/>
</dbReference>
<dbReference type="PANTHER" id="PTHR43581:SF2">
    <property type="entry name" value="EXCINUCLEASE ATPASE SUBUNIT"/>
    <property type="match status" value="1"/>
</dbReference>
<dbReference type="KEGG" id="sgn:SGRA_3880"/>
<protein>
    <recommendedName>
        <fullName evidence="1">Endonuclease GajA/Old nuclease/RecF-like AAA domain-containing protein</fullName>
    </recommendedName>
</protein>
<dbReference type="RefSeq" id="WP_015694181.1">
    <property type="nucleotide sequence ID" value="NC_016940.1"/>
</dbReference>
<dbReference type="PANTHER" id="PTHR43581">
    <property type="entry name" value="ATP/GTP PHOSPHATASE"/>
    <property type="match status" value="1"/>
</dbReference>